<dbReference type="AlphaFoldDB" id="A0A6L9L477"/>
<evidence type="ECO:0008006" key="4">
    <source>
        <dbReference type="Google" id="ProtNLM"/>
    </source>
</evidence>
<name>A0A6L9L477_9BACT</name>
<dbReference type="RefSeq" id="WP_163946828.1">
    <property type="nucleotide sequence ID" value="NZ_JAAFZH010000003.1"/>
</dbReference>
<organism evidence="2 3">
    <name type="scientific">Spirosoma terrae</name>
    <dbReference type="NCBI Taxonomy" id="1968276"/>
    <lineage>
        <taxon>Bacteria</taxon>
        <taxon>Pseudomonadati</taxon>
        <taxon>Bacteroidota</taxon>
        <taxon>Cytophagia</taxon>
        <taxon>Cytophagales</taxon>
        <taxon>Cytophagaceae</taxon>
        <taxon>Spirosoma</taxon>
    </lineage>
</organism>
<gene>
    <name evidence="2" type="ORF">GK108_10290</name>
</gene>
<evidence type="ECO:0000313" key="2">
    <source>
        <dbReference type="EMBL" id="NDU95260.1"/>
    </source>
</evidence>
<dbReference type="Proteomes" id="UP000474175">
    <property type="component" value="Unassembled WGS sequence"/>
</dbReference>
<feature type="signal peptide" evidence="1">
    <location>
        <begin position="1"/>
        <end position="15"/>
    </location>
</feature>
<reference evidence="2 3" key="1">
    <citation type="submission" date="2020-02" db="EMBL/GenBank/DDBJ databases">
        <title>Draft genome sequence of two Spirosoma agri KCTC 52727 and Spirosoma terrae KCTC 52035.</title>
        <authorList>
            <person name="Rojas J."/>
            <person name="Ambika Manirajan B."/>
            <person name="Suarez C."/>
            <person name="Ratering S."/>
            <person name="Schnell S."/>
        </authorList>
    </citation>
    <scope>NUCLEOTIDE SEQUENCE [LARGE SCALE GENOMIC DNA]</scope>
    <source>
        <strain evidence="2 3">KCTC 52035</strain>
    </source>
</reference>
<keyword evidence="1" id="KW-0732">Signal</keyword>
<proteinExistence type="predicted"/>
<keyword evidence="3" id="KW-1185">Reference proteome</keyword>
<dbReference type="EMBL" id="JAAFZH010000003">
    <property type="protein sequence ID" value="NDU95260.1"/>
    <property type="molecule type" value="Genomic_DNA"/>
</dbReference>
<evidence type="ECO:0000313" key="3">
    <source>
        <dbReference type="Proteomes" id="UP000474175"/>
    </source>
</evidence>
<accession>A0A6L9L477</accession>
<comment type="caution">
    <text evidence="2">The sequence shown here is derived from an EMBL/GenBank/DDBJ whole genome shotgun (WGS) entry which is preliminary data.</text>
</comment>
<feature type="chain" id="PRO_5026959486" description="Lipoprotein" evidence="1">
    <location>
        <begin position="16"/>
        <end position="436"/>
    </location>
</feature>
<evidence type="ECO:0000256" key="1">
    <source>
        <dbReference type="SAM" id="SignalP"/>
    </source>
</evidence>
<sequence>MKKLFIFLALWCVLACERSTLITVQAPDSATEAISSSASLEEQIGKMAYTHMKLHMDNLDPLAYFSPQQATLMRKALDSLETSGVQSADVFLASLSRSARINASAALNLRTYLGDVSKHFSAISTTSWDEENKWFTAKQDQIRSRTDLDQATKTNLLVIGAVMKYSTKAILESMPRVDSQPGARIAIDGGCLQELSECASANVVNYIGFAAGLGSAAGPMGTLYGAVAGAVIGLARSVHSCSCNQSTPCGYPRAVTTPYVCYNSGSGLDIRVLGYGDNPSGFELEIWDNPQRSGLPLASPIQAVANGNVFHVSDSDIQGKRLIYVRPVTNCNGDLKYAPDMLEININKLGTPDFVVTGPQNPTRGSQVTVYAVGPYTDGYNLQWYTPPYYGQIISTNGAYNSALVQINPGGGYGYVSASLTTACATLTERYEYSAQ</sequence>
<protein>
    <recommendedName>
        <fullName evidence="4">Lipoprotein</fullName>
    </recommendedName>
</protein>